<sequence>MGTRVIVAGVNGRALSRPAVAGAGDVTGLHELFDSRSLQGRAYAALVQHPRSSLIELASYLECPLEVAEASLDRLCELQAAVRIDTNGRTVWDAHAPEALSEAESRRRQGETARMHAAAARLGETFRSVRRTVRGGGTIVPMYETRELVAEFEDLQRAARNSVRLVERGPYICDADKAERMFELKSARIDAGIRYQTLYQDTVYQDPDRLRHALATNSAGALARTLPDPPLKVMIVDGERASLMLHSDERRGDPMGLRIGPSPTLDLLVRTFDVLWSLAAPISVNPSEPLDERDRAILTLMGLGATDDTIARRLGMSRRTVVRRTASLLERLGASTRFQAGVQAIRRGWL</sequence>
<dbReference type="PROSITE" id="PS50043">
    <property type="entry name" value="HTH_LUXR_2"/>
    <property type="match status" value="1"/>
</dbReference>
<gene>
    <name evidence="2" type="ORF">DFR68_112130</name>
</gene>
<dbReference type="SMART" id="SM00421">
    <property type="entry name" value="HTH_LUXR"/>
    <property type="match status" value="1"/>
</dbReference>
<dbReference type="InterPro" id="IPR051797">
    <property type="entry name" value="TrmB-like"/>
</dbReference>
<protein>
    <submittedName>
        <fullName evidence="2">Regulatory LuxR family protein</fullName>
    </submittedName>
</protein>
<dbReference type="Proteomes" id="UP000255355">
    <property type="component" value="Unassembled WGS sequence"/>
</dbReference>
<organism evidence="2 3">
    <name type="scientific">Nocardia mexicana</name>
    <dbReference type="NCBI Taxonomy" id="279262"/>
    <lineage>
        <taxon>Bacteria</taxon>
        <taxon>Bacillati</taxon>
        <taxon>Actinomycetota</taxon>
        <taxon>Actinomycetes</taxon>
        <taxon>Mycobacteriales</taxon>
        <taxon>Nocardiaceae</taxon>
        <taxon>Nocardia</taxon>
    </lineage>
</organism>
<comment type="caution">
    <text evidence="2">The sequence shown here is derived from an EMBL/GenBank/DDBJ whole genome shotgun (WGS) entry which is preliminary data.</text>
</comment>
<dbReference type="GO" id="GO:0006355">
    <property type="term" value="P:regulation of DNA-templated transcription"/>
    <property type="evidence" value="ECO:0007669"/>
    <property type="project" value="InterPro"/>
</dbReference>
<proteinExistence type="predicted"/>
<evidence type="ECO:0000313" key="3">
    <source>
        <dbReference type="Proteomes" id="UP000255355"/>
    </source>
</evidence>
<name>A0A370GS24_9NOCA</name>
<dbReference type="EMBL" id="QQAZ01000012">
    <property type="protein sequence ID" value="RDI46229.1"/>
    <property type="molecule type" value="Genomic_DNA"/>
</dbReference>
<dbReference type="InterPro" id="IPR000792">
    <property type="entry name" value="Tscrpt_reg_LuxR_C"/>
</dbReference>
<feature type="domain" description="HTH luxR-type" evidence="1">
    <location>
        <begin position="283"/>
        <end position="348"/>
    </location>
</feature>
<evidence type="ECO:0000313" key="2">
    <source>
        <dbReference type="EMBL" id="RDI46229.1"/>
    </source>
</evidence>
<dbReference type="Gene3D" id="1.10.10.10">
    <property type="entry name" value="Winged helix-like DNA-binding domain superfamily/Winged helix DNA-binding domain"/>
    <property type="match status" value="1"/>
</dbReference>
<dbReference type="AlphaFoldDB" id="A0A370GS24"/>
<accession>A0A370GS24</accession>
<dbReference type="PANTHER" id="PTHR34293">
    <property type="entry name" value="HTH-TYPE TRANSCRIPTIONAL REGULATOR TRMBL2"/>
    <property type="match status" value="1"/>
</dbReference>
<dbReference type="STRING" id="1210089.GCA_001613165_03356"/>
<dbReference type="InterPro" id="IPR036388">
    <property type="entry name" value="WH-like_DNA-bd_sf"/>
</dbReference>
<evidence type="ECO:0000259" key="1">
    <source>
        <dbReference type="PROSITE" id="PS50043"/>
    </source>
</evidence>
<keyword evidence="3" id="KW-1185">Reference proteome</keyword>
<dbReference type="SUPFAM" id="SSF46894">
    <property type="entry name" value="C-terminal effector domain of the bipartite response regulators"/>
    <property type="match status" value="1"/>
</dbReference>
<dbReference type="PANTHER" id="PTHR34293:SF1">
    <property type="entry name" value="HTH-TYPE TRANSCRIPTIONAL REGULATOR TRMBL2"/>
    <property type="match status" value="1"/>
</dbReference>
<dbReference type="GO" id="GO:0003677">
    <property type="term" value="F:DNA binding"/>
    <property type="evidence" value="ECO:0007669"/>
    <property type="project" value="InterPro"/>
</dbReference>
<reference evidence="2 3" key="1">
    <citation type="submission" date="2018-07" db="EMBL/GenBank/DDBJ databases">
        <title>Genomic Encyclopedia of Type Strains, Phase IV (KMG-IV): sequencing the most valuable type-strain genomes for metagenomic binning, comparative biology and taxonomic classification.</title>
        <authorList>
            <person name="Goeker M."/>
        </authorList>
    </citation>
    <scope>NUCLEOTIDE SEQUENCE [LARGE SCALE GENOMIC DNA]</scope>
    <source>
        <strain evidence="2 3">DSM 44952</strain>
    </source>
</reference>
<dbReference type="InterPro" id="IPR016032">
    <property type="entry name" value="Sig_transdc_resp-reg_C-effctor"/>
</dbReference>